<reference evidence="5 6" key="1">
    <citation type="submission" date="2019-01" db="EMBL/GenBank/DDBJ databases">
        <title>Sequencing of cultivated peanut Arachis hypogaea provides insights into genome evolution and oil improvement.</title>
        <authorList>
            <person name="Chen X."/>
        </authorList>
    </citation>
    <scope>NUCLEOTIDE SEQUENCE [LARGE SCALE GENOMIC DNA]</scope>
    <source>
        <strain evidence="6">cv. Fuhuasheng</strain>
        <strain evidence="5">GDAAS-fuhuasheng2018</strain>
        <tissue evidence="5">Leaves</tissue>
    </source>
</reference>
<dbReference type="AlphaFoldDB" id="A0A444XPT8"/>
<evidence type="ECO:0000313" key="6">
    <source>
        <dbReference type="Proteomes" id="UP000289738"/>
    </source>
</evidence>
<dbReference type="PANTHER" id="PTHR33232">
    <property type="entry name" value="PROTEIN SIEVE ELEMENT OCCLUSION B-LIKE"/>
    <property type="match status" value="1"/>
</dbReference>
<keyword evidence="6" id="KW-1185">Reference proteome</keyword>
<feature type="domain" description="Sieve element occlusion N-terminal" evidence="2">
    <location>
        <begin position="58"/>
        <end position="297"/>
    </location>
</feature>
<evidence type="ECO:0000313" key="7">
    <source>
        <dbReference type="Proteomes" id="UP000464620"/>
    </source>
</evidence>
<evidence type="ECO:0000259" key="3">
    <source>
        <dbReference type="Pfam" id="PF14577"/>
    </source>
</evidence>
<evidence type="ECO:0000313" key="4">
    <source>
        <dbReference type="EMBL" id="QHN78160.1"/>
    </source>
</evidence>
<dbReference type="Proteomes" id="UP000289738">
    <property type="component" value="Chromosome B09"/>
</dbReference>
<dbReference type="EMBL" id="CP031001">
    <property type="protein sequence ID" value="QHN78160.1"/>
    <property type="molecule type" value="Genomic_DNA"/>
</dbReference>
<feature type="domain" description="Sieve element occlusion C-terminal" evidence="3">
    <location>
        <begin position="496"/>
        <end position="693"/>
    </location>
</feature>
<evidence type="ECO:0000256" key="1">
    <source>
        <dbReference type="SAM" id="MobiDB-lite"/>
    </source>
</evidence>
<dbReference type="InterPro" id="IPR039299">
    <property type="entry name" value="SEOA"/>
</dbReference>
<name>A0A444XPT8_ARAHY</name>
<dbReference type="InterPro" id="IPR027942">
    <property type="entry name" value="SEO_N"/>
</dbReference>
<dbReference type="EMBL" id="SDMP01000019">
    <property type="protein sequence ID" value="RYQ91760.1"/>
    <property type="molecule type" value="Genomic_DNA"/>
</dbReference>
<protein>
    <submittedName>
        <fullName evidence="4">Protein SIEVE ELEMENT OCCLUSION B</fullName>
    </submittedName>
</protein>
<organism evidence="5 6">
    <name type="scientific">Arachis hypogaea</name>
    <name type="common">Peanut</name>
    <dbReference type="NCBI Taxonomy" id="3818"/>
    <lineage>
        <taxon>Eukaryota</taxon>
        <taxon>Viridiplantae</taxon>
        <taxon>Streptophyta</taxon>
        <taxon>Embryophyta</taxon>
        <taxon>Tracheophyta</taxon>
        <taxon>Spermatophyta</taxon>
        <taxon>Magnoliopsida</taxon>
        <taxon>eudicotyledons</taxon>
        <taxon>Gunneridae</taxon>
        <taxon>Pentapetalae</taxon>
        <taxon>rosids</taxon>
        <taxon>fabids</taxon>
        <taxon>Fabales</taxon>
        <taxon>Fabaceae</taxon>
        <taxon>Papilionoideae</taxon>
        <taxon>50 kb inversion clade</taxon>
        <taxon>dalbergioids sensu lato</taxon>
        <taxon>Dalbergieae</taxon>
        <taxon>Pterocarpus clade</taxon>
        <taxon>Arachis</taxon>
    </lineage>
</organism>
<sequence length="731" mass="81769">MSNTIGSPQFPGIKEKPGESHAGVPLVSTSTPHPAIIPDLPADCAPPICPLNPFNVPNDNLISCNISPIHGAPAISYDVDSLFNVLSGIVISTSTISLDLQQVTLDLGQNKVPQVALQPAYSLLSEIACKMTCHSFDESNAHKSVVGVLEKLRSYAWDAKAVIALSAFALNYVKPLRLTVAQEASQKQNALELHLFTLAKEGILPAQSVSNVTSNLVKITLQLIKGIITLEKLFANRSSYSLKHFPTLCNDPRALYAYWAIFSLFACANLTGSEQIEYSWVLQKLNDILAQLKSYLQEIRIQQGKLQDLIWRIEVLQNPSSVGIWQLLKALIYPKNVDNPGNTIAKNATNELLTLDELIATENLFLFISGLEIDHEITSLTSIHGYKKGKIVWVPIVKDWTLEIRERFKNLKSTMPSWYVVEYYLPIEGYEALQQVWNYRGKPIVVVLDACANILNQNALDAITLWGTQAFPFNPATISTVVSQPWNWFWSAAFKIFPPIQTWVTSQEKYVFFYGGTSEWTEKFRVHLDGIEKRLEGTNTNIVQCNLTTIEQNLQADFWHSIKYSLLSITQNVETINMNLGNIQMLLSMKTLDFGWAIVTNGQNVILTGYNEVMVNVLEGFEFWWQPNISGFGGFSTAICNYYYVQLAKQALRPCMKLRLDNIPSSGLIQYTCPEPTCHRKMHIETVTFKCCHGNIGTEDVDNAFSFENGKGPAMIPPSAFKPLGPVIEYL</sequence>
<gene>
    <name evidence="5" type="ORF">Ahy_B09g097781</name>
    <name evidence="4" type="ORF">DS421_19g658990</name>
</gene>
<dbReference type="InterPro" id="IPR027944">
    <property type="entry name" value="SEO_C"/>
</dbReference>
<accession>A0A444XPT8</accession>
<dbReference type="STRING" id="3818.A0A444XPT8"/>
<feature type="region of interest" description="Disordered" evidence="1">
    <location>
        <begin position="1"/>
        <end position="25"/>
    </location>
</feature>
<evidence type="ECO:0000259" key="2">
    <source>
        <dbReference type="Pfam" id="PF14576"/>
    </source>
</evidence>
<dbReference type="Proteomes" id="UP000464620">
    <property type="component" value="Chromosome B09"/>
</dbReference>
<evidence type="ECO:0000313" key="5">
    <source>
        <dbReference type="EMBL" id="RYQ91760.1"/>
    </source>
</evidence>
<dbReference type="PANTHER" id="PTHR33232:SF18">
    <property type="entry name" value="PROTEIN SIEVE ELEMENT OCCLUSION B-LIKE"/>
    <property type="match status" value="1"/>
</dbReference>
<dbReference type="GO" id="GO:0010088">
    <property type="term" value="P:phloem development"/>
    <property type="evidence" value="ECO:0007669"/>
    <property type="project" value="InterPro"/>
</dbReference>
<dbReference type="Pfam" id="PF14576">
    <property type="entry name" value="SEO_N"/>
    <property type="match status" value="1"/>
</dbReference>
<proteinExistence type="predicted"/>
<reference evidence="4 7" key="2">
    <citation type="submission" date="2020-01" db="EMBL/GenBank/DDBJ databases">
        <title>Genome sequence of Arachis hypogaea, cultivar Shitouqi.</title>
        <authorList>
            <person name="Zhuang W."/>
            <person name="Chen H."/>
            <person name="Varshney R."/>
            <person name="Wang D."/>
            <person name="Ming R."/>
        </authorList>
    </citation>
    <scope>NUCLEOTIDE SEQUENCE [LARGE SCALE GENOMIC DNA]</scope>
    <source>
        <tissue evidence="4">Young leaf</tissue>
    </source>
</reference>
<dbReference type="Pfam" id="PF14577">
    <property type="entry name" value="SEO_C"/>
    <property type="match status" value="1"/>
</dbReference>